<name>A0A9D9EDG0_9BACT</name>
<dbReference type="EMBL" id="JADIMO010000054">
    <property type="protein sequence ID" value="MBO8444955.1"/>
    <property type="molecule type" value="Genomic_DNA"/>
</dbReference>
<organism evidence="1 2">
    <name type="scientific">Candidatus Cryptobacteroides merdavium</name>
    <dbReference type="NCBI Taxonomy" id="2840769"/>
    <lineage>
        <taxon>Bacteria</taxon>
        <taxon>Pseudomonadati</taxon>
        <taxon>Bacteroidota</taxon>
        <taxon>Bacteroidia</taxon>
        <taxon>Bacteroidales</taxon>
        <taxon>Candidatus Cryptobacteroides</taxon>
    </lineage>
</organism>
<feature type="non-terminal residue" evidence="1">
    <location>
        <position position="1"/>
    </location>
</feature>
<reference evidence="1" key="1">
    <citation type="submission" date="2020-10" db="EMBL/GenBank/DDBJ databases">
        <authorList>
            <person name="Gilroy R."/>
        </authorList>
    </citation>
    <scope>NUCLEOTIDE SEQUENCE</scope>
    <source>
        <strain evidence="1">D5-748</strain>
    </source>
</reference>
<dbReference type="Proteomes" id="UP000823619">
    <property type="component" value="Unassembled WGS sequence"/>
</dbReference>
<dbReference type="AlphaFoldDB" id="A0A9D9EDG0"/>
<protein>
    <submittedName>
        <fullName evidence="1">Uncharacterized protein</fullName>
    </submittedName>
</protein>
<proteinExistence type="predicted"/>
<sequence length="45" mass="5322">RRTLSSGAHVWNVEDDDTWNLRRTDGLWTVSKRGKVLFSQHQDRP</sequence>
<evidence type="ECO:0000313" key="1">
    <source>
        <dbReference type="EMBL" id="MBO8444955.1"/>
    </source>
</evidence>
<accession>A0A9D9EDG0</accession>
<comment type="caution">
    <text evidence="1">The sequence shown here is derived from an EMBL/GenBank/DDBJ whole genome shotgun (WGS) entry which is preliminary data.</text>
</comment>
<evidence type="ECO:0000313" key="2">
    <source>
        <dbReference type="Proteomes" id="UP000823619"/>
    </source>
</evidence>
<reference evidence="1" key="2">
    <citation type="journal article" date="2021" name="PeerJ">
        <title>Extensive microbial diversity within the chicken gut microbiome revealed by metagenomics and culture.</title>
        <authorList>
            <person name="Gilroy R."/>
            <person name="Ravi A."/>
            <person name="Getino M."/>
            <person name="Pursley I."/>
            <person name="Horton D.L."/>
            <person name="Alikhan N.F."/>
            <person name="Baker D."/>
            <person name="Gharbi K."/>
            <person name="Hall N."/>
            <person name="Watson M."/>
            <person name="Adriaenssens E.M."/>
            <person name="Foster-Nyarko E."/>
            <person name="Jarju S."/>
            <person name="Secka A."/>
            <person name="Antonio M."/>
            <person name="Oren A."/>
            <person name="Chaudhuri R.R."/>
            <person name="La Ragione R."/>
            <person name="Hildebrand F."/>
            <person name="Pallen M.J."/>
        </authorList>
    </citation>
    <scope>NUCLEOTIDE SEQUENCE</scope>
    <source>
        <strain evidence="1">D5-748</strain>
    </source>
</reference>
<gene>
    <name evidence="1" type="ORF">IAC23_04580</name>
</gene>